<accession>A0AAN7HND0</accession>
<reference evidence="8" key="2">
    <citation type="submission" date="2023-05" db="EMBL/GenBank/DDBJ databases">
        <authorList>
            <consortium name="Lawrence Berkeley National Laboratory"/>
            <person name="Steindorff A."/>
            <person name="Hensen N."/>
            <person name="Bonometti L."/>
            <person name="Westerberg I."/>
            <person name="Brannstrom I.O."/>
            <person name="Guillou S."/>
            <person name="Cros-Aarteil S."/>
            <person name="Calhoun S."/>
            <person name="Haridas S."/>
            <person name="Kuo A."/>
            <person name="Mondo S."/>
            <person name="Pangilinan J."/>
            <person name="Riley R."/>
            <person name="Labutti K."/>
            <person name="Andreopoulos B."/>
            <person name="Lipzen A."/>
            <person name="Chen C."/>
            <person name="Yanf M."/>
            <person name="Daum C."/>
            <person name="Ng V."/>
            <person name="Clum A."/>
            <person name="Ohm R."/>
            <person name="Martin F."/>
            <person name="Silar P."/>
            <person name="Natvig D."/>
            <person name="Lalanne C."/>
            <person name="Gautier V."/>
            <person name="Ament-Velasquez S.L."/>
            <person name="Kruys A."/>
            <person name="Hutchinson M.I."/>
            <person name="Powell A.J."/>
            <person name="Barry K."/>
            <person name="Miller A.N."/>
            <person name="Grigoriev I.V."/>
            <person name="Debuchy R."/>
            <person name="Gladieux P."/>
            <person name="Thoren M.H."/>
            <person name="Johannesson H."/>
        </authorList>
    </citation>
    <scope>NUCLEOTIDE SEQUENCE</scope>
    <source>
        <strain evidence="8">CBS 359.72</strain>
    </source>
</reference>
<dbReference type="GO" id="GO:0003984">
    <property type="term" value="F:acetolactate synthase activity"/>
    <property type="evidence" value="ECO:0007669"/>
    <property type="project" value="TreeGrafter"/>
</dbReference>
<comment type="caution">
    <text evidence="8">The sequence shown here is derived from an EMBL/GenBank/DDBJ whole genome shotgun (WGS) entry which is preliminary data.</text>
</comment>
<dbReference type="Pfam" id="PF02776">
    <property type="entry name" value="TPP_enzyme_N"/>
    <property type="match status" value="1"/>
</dbReference>
<dbReference type="GO" id="GO:0009099">
    <property type="term" value="P:L-valine biosynthetic process"/>
    <property type="evidence" value="ECO:0007669"/>
    <property type="project" value="TreeGrafter"/>
</dbReference>
<evidence type="ECO:0000256" key="3">
    <source>
        <dbReference type="RuleBase" id="RU362132"/>
    </source>
</evidence>
<dbReference type="Proteomes" id="UP001303647">
    <property type="component" value="Unassembled WGS sequence"/>
</dbReference>
<evidence type="ECO:0000259" key="5">
    <source>
        <dbReference type="Pfam" id="PF00205"/>
    </source>
</evidence>
<dbReference type="PANTHER" id="PTHR18968:SF13">
    <property type="entry name" value="ACETOLACTATE SYNTHASE CATALYTIC SUBUNIT, MITOCHONDRIAL"/>
    <property type="match status" value="1"/>
</dbReference>
<feature type="compositionally biased region" description="Polar residues" evidence="4">
    <location>
        <begin position="379"/>
        <end position="391"/>
    </location>
</feature>
<keyword evidence="2 3" id="KW-0786">Thiamine pyrophosphate</keyword>
<sequence>MSEPPKIVYGSDAMVTQLTRLNLDYIALVPGSSFRGLHDSIVNFNGNRNPQILTCLHEEHSVAIAHGFAKVTERPMAAVVHDAVGLMHATMAVYNAHCDRTPVLLLGGNGPLDAVRRRPWIDWIHTTGDEAALIRPYVKFDDQPASVQAAVQSILTATAAAAQIPRGPAYVCLDVALQEDRLPDPDAVHFPSTDRYLQAARNPPGPSAEDVGKVQRILLAAKKQPLFLFGRVNRSQKSWDERVELAERYNAQVLTDLKLAAAFPTKHPLHAAPPALFLNDKEIDVIRSADVIVSFDWVDLAGILKTAFPGNNGLGEAPGNVRVVHITLDYPAIHDGWTKDHFAQPTVDIAVSTDVDKTVSSLLAVPPPRSSPSSPPASEQPTIISATSPRDTSSRDPRLPFGDDGSTTSPSEPINLSFLAQTLYATVPPDSLSLLRLPLSFPGADLVATHPLSHLGQDGGGGTGSGPGNAVGAALALRNLSHQHTQPAGRGLVPVAILGDGDFLMGCAALWTAVHHDHRVPMLVIVADNEAFGNDVMHQREVARQRGRDEGNAGVGTRIDEPRVDLLRVAAGFGAEIVGVGNGNGRVERRAQLRGVLERAVRRVREDGAVDGEGGAE</sequence>
<evidence type="ECO:0000256" key="4">
    <source>
        <dbReference type="SAM" id="MobiDB-lite"/>
    </source>
</evidence>
<dbReference type="PANTHER" id="PTHR18968">
    <property type="entry name" value="THIAMINE PYROPHOSPHATE ENZYMES"/>
    <property type="match status" value="1"/>
</dbReference>
<organism evidence="8 9">
    <name type="scientific">Corynascus novoguineensis</name>
    <dbReference type="NCBI Taxonomy" id="1126955"/>
    <lineage>
        <taxon>Eukaryota</taxon>
        <taxon>Fungi</taxon>
        <taxon>Dikarya</taxon>
        <taxon>Ascomycota</taxon>
        <taxon>Pezizomycotina</taxon>
        <taxon>Sordariomycetes</taxon>
        <taxon>Sordariomycetidae</taxon>
        <taxon>Sordariales</taxon>
        <taxon>Chaetomiaceae</taxon>
        <taxon>Corynascus</taxon>
    </lineage>
</organism>
<feature type="domain" description="Thiamine pyrophosphate enzyme central" evidence="5">
    <location>
        <begin position="218"/>
        <end position="334"/>
    </location>
</feature>
<dbReference type="InterPro" id="IPR029035">
    <property type="entry name" value="DHS-like_NAD/FAD-binding_dom"/>
</dbReference>
<name>A0AAN7HND0_9PEZI</name>
<dbReference type="GO" id="GO:0000287">
    <property type="term" value="F:magnesium ion binding"/>
    <property type="evidence" value="ECO:0007669"/>
    <property type="project" value="InterPro"/>
</dbReference>
<evidence type="ECO:0000259" key="6">
    <source>
        <dbReference type="Pfam" id="PF02775"/>
    </source>
</evidence>
<feature type="domain" description="Thiamine pyrophosphate enzyme TPP-binding" evidence="6">
    <location>
        <begin position="450"/>
        <end position="602"/>
    </location>
</feature>
<feature type="compositionally biased region" description="Pro residues" evidence="4">
    <location>
        <begin position="365"/>
        <end position="375"/>
    </location>
</feature>
<evidence type="ECO:0000313" key="8">
    <source>
        <dbReference type="EMBL" id="KAK4247310.1"/>
    </source>
</evidence>
<dbReference type="InterPro" id="IPR012001">
    <property type="entry name" value="Thiamin_PyroP_enz_TPP-bd_dom"/>
</dbReference>
<dbReference type="GO" id="GO:0009097">
    <property type="term" value="P:isoleucine biosynthetic process"/>
    <property type="evidence" value="ECO:0007669"/>
    <property type="project" value="TreeGrafter"/>
</dbReference>
<dbReference type="Pfam" id="PF02775">
    <property type="entry name" value="TPP_enzyme_C"/>
    <property type="match status" value="1"/>
</dbReference>
<dbReference type="GO" id="GO:0050660">
    <property type="term" value="F:flavin adenine dinucleotide binding"/>
    <property type="evidence" value="ECO:0007669"/>
    <property type="project" value="TreeGrafter"/>
</dbReference>
<dbReference type="Pfam" id="PF00205">
    <property type="entry name" value="TPP_enzyme_M"/>
    <property type="match status" value="1"/>
</dbReference>
<dbReference type="GO" id="GO:0030976">
    <property type="term" value="F:thiamine pyrophosphate binding"/>
    <property type="evidence" value="ECO:0007669"/>
    <property type="project" value="InterPro"/>
</dbReference>
<dbReference type="SUPFAM" id="SSF52518">
    <property type="entry name" value="Thiamin diphosphate-binding fold (THDP-binding)"/>
    <property type="match status" value="2"/>
</dbReference>
<dbReference type="InterPro" id="IPR045229">
    <property type="entry name" value="TPP_enz"/>
</dbReference>
<gene>
    <name evidence="8" type="ORF">C7999DRAFT_41368</name>
</gene>
<reference evidence="8" key="1">
    <citation type="journal article" date="2023" name="Mol. Phylogenet. Evol.">
        <title>Genome-scale phylogeny and comparative genomics of the fungal order Sordariales.</title>
        <authorList>
            <person name="Hensen N."/>
            <person name="Bonometti L."/>
            <person name="Westerberg I."/>
            <person name="Brannstrom I.O."/>
            <person name="Guillou S."/>
            <person name="Cros-Aarteil S."/>
            <person name="Calhoun S."/>
            <person name="Haridas S."/>
            <person name="Kuo A."/>
            <person name="Mondo S."/>
            <person name="Pangilinan J."/>
            <person name="Riley R."/>
            <person name="LaButti K."/>
            <person name="Andreopoulos B."/>
            <person name="Lipzen A."/>
            <person name="Chen C."/>
            <person name="Yan M."/>
            <person name="Daum C."/>
            <person name="Ng V."/>
            <person name="Clum A."/>
            <person name="Steindorff A."/>
            <person name="Ohm R.A."/>
            <person name="Martin F."/>
            <person name="Silar P."/>
            <person name="Natvig D.O."/>
            <person name="Lalanne C."/>
            <person name="Gautier V."/>
            <person name="Ament-Velasquez S.L."/>
            <person name="Kruys A."/>
            <person name="Hutchinson M.I."/>
            <person name="Powell A.J."/>
            <person name="Barry K."/>
            <person name="Miller A.N."/>
            <person name="Grigoriev I.V."/>
            <person name="Debuchy R."/>
            <person name="Gladieux P."/>
            <person name="Hiltunen Thoren M."/>
            <person name="Johannesson H."/>
        </authorList>
    </citation>
    <scope>NUCLEOTIDE SEQUENCE</scope>
    <source>
        <strain evidence="8">CBS 359.72</strain>
    </source>
</reference>
<dbReference type="InterPro" id="IPR012000">
    <property type="entry name" value="Thiamin_PyroP_enz_cen_dom"/>
</dbReference>
<dbReference type="Gene3D" id="3.40.50.970">
    <property type="match status" value="2"/>
</dbReference>
<keyword evidence="9" id="KW-1185">Reference proteome</keyword>
<proteinExistence type="inferred from homology"/>
<dbReference type="InterPro" id="IPR029061">
    <property type="entry name" value="THDP-binding"/>
</dbReference>
<evidence type="ECO:0000256" key="1">
    <source>
        <dbReference type="ARBA" id="ARBA00007812"/>
    </source>
</evidence>
<comment type="similarity">
    <text evidence="1 3">Belongs to the TPP enzyme family.</text>
</comment>
<dbReference type="GO" id="GO:0005948">
    <property type="term" value="C:acetolactate synthase complex"/>
    <property type="evidence" value="ECO:0007669"/>
    <property type="project" value="TreeGrafter"/>
</dbReference>
<feature type="domain" description="Thiamine pyrophosphate enzyme N-terminal TPP-binding" evidence="7">
    <location>
        <begin position="10"/>
        <end position="116"/>
    </location>
</feature>
<dbReference type="SUPFAM" id="SSF52467">
    <property type="entry name" value="DHS-like NAD/FAD-binding domain"/>
    <property type="match status" value="1"/>
</dbReference>
<evidence type="ECO:0000259" key="7">
    <source>
        <dbReference type="Pfam" id="PF02776"/>
    </source>
</evidence>
<dbReference type="AlphaFoldDB" id="A0AAN7HND0"/>
<evidence type="ECO:0000256" key="2">
    <source>
        <dbReference type="ARBA" id="ARBA00023052"/>
    </source>
</evidence>
<protein>
    <submittedName>
        <fullName evidence="8">Benzoylformate decarboxylase</fullName>
    </submittedName>
</protein>
<dbReference type="EMBL" id="MU857656">
    <property type="protein sequence ID" value="KAK4247310.1"/>
    <property type="molecule type" value="Genomic_DNA"/>
</dbReference>
<dbReference type="InterPro" id="IPR011766">
    <property type="entry name" value="TPP_enzyme_TPP-bd"/>
</dbReference>
<dbReference type="CDD" id="cd07035">
    <property type="entry name" value="TPP_PYR_POX_like"/>
    <property type="match status" value="1"/>
</dbReference>
<dbReference type="Gene3D" id="3.40.50.1220">
    <property type="entry name" value="TPP-binding domain"/>
    <property type="match status" value="1"/>
</dbReference>
<evidence type="ECO:0000313" key="9">
    <source>
        <dbReference type="Proteomes" id="UP001303647"/>
    </source>
</evidence>
<feature type="region of interest" description="Disordered" evidence="4">
    <location>
        <begin position="362"/>
        <end position="412"/>
    </location>
</feature>